<reference evidence="1" key="1">
    <citation type="journal article" date="2014" name="Front. Microbiol.">
        <title>High frequency of phylogenetically diverse reductive dehalogenase-homologous genes in deep subseafloor sedimentary metagenomes.</title>
        <authorList>
            <person name="Kawai M."/>
            <person name="Futagami T."/>
            <person name="Toyoda A."/>
            <person name="Takaki Y."/>
            <person name="Nishi S."/>
            <person name="Hori S."/>
            <person name="Arai W."/>
            <person name="Tsubouchi T."/>
            <person name="Morono Y."/>
            <person name="Uchiyama I."/>
            <person name="Ito T."/>
            <person name="Fujiyama A."/>
            <person name="Inagaki F."/>
            <person name="Takami H."/>
        </authorList>
    </citation>
    <scope>NUCLEOTIDE SEQUENCE</scope>
    <source>
        <strain evidence="1">Expedition CK06-06</strain>
    </source>
</reference>
<name>X1B6N8_9ZZZZ</name>
<dbReference type="AlphaFoldDB" id="X1B6N8"/>
<feature type="non-terminal residue" evidence="1">
    <location>
        <position position="194"/>
    </location>
</feature>
<protein>
    <submittedName>
        <fullName evidence="1">Uncharacterized protein</fullName>
    </submittedName>
</protein>
<sequence length="194" mass="20820">MAKGTMDLILRDRLQFTLDGGGNQTTVYGRFDLSEYVSTLERKGLAIKEVQFMLRNPANAAFPNTGQFDLLGDKGPNASQETVATAAMKIYATTRAYEAAKDVGIASPDVLCVEQWQTYLGPGQGAVAPGSAGSTYMSIQHTKYGTPDLHPDGFPVVTDLLIGVATDGWASELSQTLELDVMLIASPITINQKQ</sequence>
<dbReference type="EMBL" id="BART01005570">
    <property type="protein sequence ID" value="GAG67681.1"/>
    <property type="molecule type" value="Genomic_DNA"/>
</dbReference>
<comment type="caution">
    <text evidence="1">The sequence shown here is derived from an EMBL/GenBank/DDBJ whole genome shotgun (WGS) entry which is preliminary data.</text>
</comment>
<proteinExistence type="predicted"/>
<accession>X1B6N8</accession>
<gene>
    <name evidence="1" type="ORF">S01H4_12831</name>
</gene>
<organism evidence="1">
    <name type="scientific">marine sediment metagenome</name>
    <dbReference type="NCBI Taxonomy" id="412755"/>
    <lineage>
        <taxon>unclassified sequences</taxon>
        <taxon>metagenomes</taxon>
        <taxon>ecological metagenomes</taxon>
    </lineage>
</organism>
<evidence type="ECO:0000313" key="1">
    <source>
        <dbReference type="EMBL" id="GAG67681.1"/>
    </source>
</evidence>